<evidence type="ECO:0000259" key="2">
    <source>
        <dbReference type="Pfam" id="PF12883"/>
    </source>
</evidence>
<gene>
    <name evidence="3" type="ORF">AX760_05685</name>
</gene>
<evidence type="ECO:0000256" key="1">
    <source>
        <dbReference type="SAM" id="SignalP"/>
    </source>
</evidence>
<comment type="caution">
    <text evidence="3">The sequence shown here is derived from an EMBL/GenBank/DDBJ whole genome shotgun (WGS) entry which is preliminary data.</text>
</comment>
<feature type="chain" id="PRO_5024933087" description="DUF3828 domain-containing protein" evidence="1">
    <location>
        <begin position="22"/>
        <end position="153"/>
    </location>
</feature>
<dbReference type="Gene3D" id="3.10.450.50">
    <property type="match status" value="1"/>
</dbReference>
<dbReference type="AlphaFoldDB" id="A0A657LP15"/>
<name>A0A657LP15_9HYPH</name>
<dbReference type="Pfam" id="PF12883">
    <property type="entry name" value="DUF3828"/>
    <property type="match status" value="1"/>
</dbReference>
<keyword evidence="4" id="KW-1185">Reference proteome</keyword>
<proteinExistence type="predicted"/>
<feature type="domain" description="DUF3828" evidence="2">
    <location>
        <begin position="42"/>
        <end position="138"/>
    </location>
</feature>
<dbReference type="InterPro" id="IPR024289">
    <property type="entry name" value="DUF3828"/>
</dbReference>
<sequence>MRLLAALFAALTALFALPAAAETYGTPEALLEALYSYDTRQTDETAPSLYSPFFSEGLNAVWQADIDKTPEGDMGAIGFDPVISGQDGEATNVEVGQPIILDDTAEVEVTFTNFEPVTLYYTLVRENGGWKVDDIASQQGEYPWSLRALFEGN</sequence>
<dbReference type="OrthoDB" id="7174015at2"/>
<reference evidence="3 4" key="1">
    <citation type="submission" date="2016-02" db="EMBL/GenBank/DDBJ databases">
        <title>Genome sequencing of a beta-galactosidase producing bacteria Rhizobium sp. 59.</title>
        <authorList>
            <person name="Wang D."/>
            <person name="Kot W."/>
            <person name="Qin Y."/>
            <person name="Hansen L."/>
            <person name="Naqvi K."/>
            <person name="Rensing C."/>
        </authorList>
    </citation>
    <scope>NUCLEOTIDE SEQUENCE [LARGE SCALE GENOMIC DNA]</scope>
    <source>
        <strain evidence="3 4">59</strain>
    </source>
</reference>
<dbReference type="Proteomes" id="UP000182661">
    <property type="component" value="Unassembled WGS sequence"/>
</dbReference>
<organism evidence="3 4">
    <name type="scientific">Pararhizobium antarcticum</name>
    <dbReference type="NCBI Taxonomy" id="1798805"/>
    <lineage>
        <taxon>Bacteria</taxon>
        <taxon>Pseudomonadati</taxon>
        <taxon>Pseudomonadota</taxon>
        <taxon>Alphaproteobacteria</taxon>
        <taxon>Hyphomicrobiales</taxon>
        <taxon>Rhizobiaceae</taxon>
        <taxon>Rhizobium/Agrobacterium group</taxon>
        <taxon>Pararhizobium</taxon>
    </lineage>
</organism>
<evidence type="ECO:0000313" key="4">
    <source>
        <dbReference type="Proteomes" id="UP000182661"/>
    </source>
</evidence>
<evidence type="ECO:0000313" key="3">
    <source>
        <dbReference type="EMBL" id="OJF93516.1"/>
    </source>
</evidence>
<accession>A0A657LP15</accession>
<protein>
    <recommendedName>
        <fullName evidence="2">DUF3828 domain-containing protein</fullName>
    </recommendedName>
</protein>
<keyword evidence="1" id="KW-0732">Signal</keyword>
<feature type="signal peptide" evidence="1">
    <location>
        <begin position="1"/>
        <end position="21"/>
    </location>
</feature>
<dbReference type="EMBL" id="LSRP01000107">
    <property type="protein sequence ID" value="OJF93516.1"/>
    <property type="molecule type" value="Genomic_DNA"/>
</dbReference>